<evidence type="ECO:0000256" key="8">
    <source>
        <dbReference type="ARBA" id="ARBA00048923"/>
    </source>
</evidence>
<comment type="catalytic activity">
    <reaction evidence="8 9">
        <text>kanamycin B + acetyl-CoA = N(6')-acetylkanamycin B + CoA + H(+)</text>
        <dbReference type="Rhea" id="RHEA:16449"/>
        <dbReference type="ChEBI" id="CHEBI:15378"/>
        <dbReference type="ChEBI" id="CHEBI:57287"/>
        <dbReference type="ChEBI" id="CHEBI:57288"/>
        <dbReference type="ChEBI" id="CHEBI:58390"/>
        <dbReference type="ChEBI" id="CHEBI:58549"/>
        <dbReference type="EC" id="2.3.1.82"/>
    </reaction>
</comment>
<evidence type="ECO:0000256" key="1">
    <source>
        <dbReference type="ARBA" id="ARBA00011738"/>
    </source>
</evidence>
<keyword evidence="5 9" id="KW-0046">Antibiotic resistance</keyword>
<evidence type="ECO:0000256" key="9">
    <source>
        <dbReference type="PIRNR" id="PIRNR000452"/>
    </source>
</evidence>
<keyword evidence="4 9" id="KW-0808">Transferase</keyword>
<dbReference type="RefSeq" id="WP_338016022.1">
    <property type="nucleotide sequence ID" value="NZ_JAYRDL010000004.1"/>
</dbReference>
<evidence type="ECO:0000313" key="11">
    <source>
        <dbReference type="EMBL" id="MFD1041082.1"/>
    </source>
</evidence>
<dbReference type="Pfam" id="PF00583">
    <property type="entry name" value="Acetyltransf_1"/>
    <property type="match status" value="1"/>
</dbReference>
<keyword evidence="6 9" id="KW-0012">Acyltransferase</keyword>
<dbReference type="InterPro" id="IPR000182">
    <property type="entry name" value="GNAT_dom"/>
</dbReference>
<evidence type="ECO:0000313" key="12">
    <source>
        <dbReference type="Proteomes" id="UP001597033"/>
    </source>
</evidence>
<dbReference type="GO" id="GO:0047663">
    <property type="term" value="F:aminoglycoside 6'-N-acetyltransferase activity"/>
    <property type="evidence" value="ECO:0007669"/>
    <property type="project" value="UniProtKB-EC"/>
</dbReference>
<accession>A0ABW3LSQ1</accession>
<name>A0ABW3LSQ1_9GAMM</name>
<comment type="function">
    <text evidence="9">Catalyzes the transfer of an acetyl group from acetyl-CoA to the 6'-amino group of aminoglycoside molecules conferring resistance to antibiotics containing the purpurosamine ring.</text>
</comment>
<dbReference type="SUPFAM" id="SSF55729">
    <property type="entry name" value="Acyl-CoA N-acyltransferases (Nat)"/>
    <property type="match status" value="1"/>
</dbReference>
<sequence length="148" mass="15739">MPVQVRPAQAPDLAAWAAMRHALWPDADVRALADEARAMLEGGREAAFIAVRDGVPVGMAEASLRREYVNGTGSSPVGFLEGWYVVPEWRARGVGRALVAAVEGWARAQGCTELASDAALDNSASLAAHAGCGFEETERVVYFRKALA</sequence>
<organism evidence="11 12">
    <name type="scientific">Pseudoxanthomonas kaohsiungensis</name>
    <dbReference type="NCBI Taxonomy" id="283923"/>
    <lineage>
        <taxon>Bacteria</taxon>
        <taxon>Pseudomonadati</taxon>
        <taxon>Pseudomonadota</taxon>
        <taxon>Gammaproteobacteria</taxon>
        <taxon>Lysobacterales</taxon>
        <taxon>Lysobacteraceae</taxon>
        <taxon>Pseudoxanthomonas</taxon>
    </lineage>
</organism>
<dbReference type="Proteomes" id="UP001597033">
    <property type="component" value="Unassembled WGS sequence"/>
</dbReference>
<protein>
    <recommendedName>
        <fullName evidence="3 9">Aminoglycoside N(6')-acetyltransferase type 1</fullName>
        <ecNumber evidence="2 9">2.3.1.82</ecNumber>
    </recommendedName>
    <alternativeName>
        <fullName evidence="7 9">Aminoglycoside resistance protein</fullName>
    </alternativeName>
</protein>
<evidence type="ECO:0000259" key="10">
    <source>
        <dbReference type="PROSITE" id="PS51186"/>
    </source>
</evidence>
<dbReference type="InterPro" id="IPR024170">
    <property type="entry name" value="Aminoglycoside_N6-AcTrfrase"/>
</dbReference>
<dbReference type="EC" id="2.3.1.82" evidence="2 9"/>
<dbReference type="InterPro" id="IPR050832">
    <property type="entry name" value="Bact_Acetyltransf"/>
</dbReference>
<evidence type="ECO:0000256" key="3">
    <source>
        <dbReference type="ARBA" id="ARBA00017677"/>
    </source>
</evidence>
<dbReference type="EMBL" id="JBHTKN010000001">
    <property type="protein sequence ID" value="MFD1041082.1"/>
    <property type="molecule type" value="Genomic_DNA"/>
</dbReference>
<evidence type="ECO:0000256" key="2">
    <source>
        <dbReference type="ARBA" id="ARBA00012888"/>
    </source>
</evidence>
<feature type="domain" description="N-acetyltransferase" evidence="10">
    <location>
        <begin position="3"/>
        <end position="148"/>
    </location>
</feature>
<dbReference type="PANTHER" id="PTHR43877">
    <property type="entry name" value="AMINOALKYLPHOSPHONATE N-ACETYLTRANSFERASE-RELATED-RELATED"/>
    <property type="match status" value="1"/>
</dbReference>
<keyword evidence="12" id="KW-1185">Reference proteome</keyword>
<dbReference type="NCBIfam" id="NF043067">
    <property type="entry name" value="AAC_6p_group_E"/>
    <property type="match status" value="1"/>
</dbReference>
<proteinExistence type="predicted"/>
<evidence type="ECO:0000256" key="4">
    <source>
        <dbReference type="ARBA" id="ARBA00022679"/>
    </source>
</evidence>
<dbReference type="Gene3D" id="3.40.630.30">
    <property type="match status" value="1"/>
</dbReference>
<comment type="subunit">
    <text evidence="1 9">Homodimer.</text>
</comment>
<evidence type="ECO:0000256" key="7">
    <source>
        <dbReference type="ARBA" id="ARBA00029660"/>
    </source>
</evidence>
<dbReference type="CDD" id="cd04301">
    <property type="entry name" value="NAT_SF"/>
    <property type="match status" value="1"/>
</dbReference>
<dbReference type="PANTHER" id="PTHR43877:SF1">
    <property type="entry name" value="ACETYLTRANSFERASE"/>
    <property type="match status" value="1"/>
</dbReference>
<comment type="caution">
    <text evidence="11">The sequence shown here is derived from an EMBL/GenBank/DDBJ whole genome shotgun (WGS) entry which is preliminary data.</text>
</comment>
<dbReference type="PROSITE" id="PS51186">
    <property type="entry name" value="GNAT"/>
    <property type="match status" value="1"/>
</dbReference>
<dbReference type="PIRSF" id="PIRSF000452">
    <property type="entry name" value="6-N-acetyltransf"/>
    <property type="match status" value="1"/>
</dbReference>
<reference evidence="12" key="1">
    <citation type="journal article" date="2019" name="Int. J. Syst. Evol. Microbiol.">
        <title>The Global Catalogue of Microorganisms (GCM) 10K type strain sequencing project: providing services to taxonomists for standard genome sequencing and annotation.</title>
        <authorList>
            <consortium name="The Broad Institute Genomics Platform"/>
            <consortium name="The Broad Institute Genome Sequencing Center for Infectious Disease"/>
            <person name="Wu L."/>
            <person name="Ma J."/>
        </authorList>
    </citation>
    <scope>NUCLEOTIDE SEQUENCE [LARGE SCALE GENOMIC DNA]</scope>
    <source>
        <strain evidence="12">CCUG 55854</strain>
    </source>
</reference>
<gene>
    <name evidence="11" type="primary">aac(6')</name>
    <name evidence="11" type="ORF">ACFQ2N_01795</name>
</gene>
<dbReference type="InterPro" id="IPR016181">
    <property type="entry name" value="Acyl_CoA_acyltransferase"/>
</dbReference>
<evidence type="ECO:0000256" key="5">
    <source>
        <dbReference type="ARBA" id="ARBA00023251"/>
    </source>
</evidence>
<evidence type="ECO:0000256" key="6">
    <source>
        <dbReference type="ARBA" id="ARBA00023315"/>
    </source>
</evidence>